<sequence length="63" mass="6102">MEGVVGVFDFVGVSVGEGDGGAFEGEVEADGAANAGVAACFEMAKGKKLGGNAAGEDGNRGKH</sequence>
<reference evidence="1 2" key="1">
    <citation type="journal article" date="2024" name="Plant Biotechnol. J.">
        <title>Dendrobium thyrsiflorum genome and its molecular insights into genes involved in important horticultural traits.</title>
        <authorList>
            <person name="Chen B."/>
            <person name="Wang J.Y."/>
            <person name="Zheng P.J."/>
            <person name="Li K.L."/>
            <person name="Liang Y.M."/>
            <person name="Chen X.F."/>
            <person name="Zhang C."/>
            <person name="Zhao X."/>
            <person name="He X."/>
            <person name="Zhang G.Q."/>
            <person name="Liu Z.J."/>
            <person name="Xu Q."/>
        </authorList>
    </citation>
    <scope>NUCLEOTIDE SEQUENCE [LARGE SCALE GENOMIC DNA]</scope>
    <source>
        <strain evidence="1">GZMU011</strain>
    </source>
</reference>
<organism evidence="1 2">
    <name type="scientific">Dendrobium thyrsiflorum</name>
    <name type="common">Pinecone-like raceme dendrobium</name>
    <name type="synonym">Orchid</name>
    <dbReference type="NCBI Taxonomy" id="117978"/>
    <lineage>
        <taxon>Eukaryota</taxon>
        <taxon>Viridiplantae</taxon>
        <taxon>Streptophyta</taxon>
        <taxon>Embryophyta</taxon>
        <taxon>Tracheophyta</taxon>
        <taxon>Spermatophyta</taxon>
        <taxon>Magnoliopsida</taxon>
        <taxon>Liliopsida</taxon>
        <taxon>Asparagales</taxon>
        <taxon>Orchidaceae</taxon>
        <taxon>Epidendroideae</taxon>
        <taxon>Malaxideae</taxon>
        <taxon>Dendrobiinae</taxon>
        <taxon>Dendrobium</taxon>
    </lineage>
</organism>
<dbReference type="EMBL" id="JANQDX010000005">
    <property type="protein sequence ID" value="KAL0924332.1"/>
    <property type="molecule type" value="Genomic_DNA"/>
</dbReference>
<accession>A0ABD0VGQ8</accession>
<keyword evidence="2" id="KW-1185">Reference proteome</keyword>
<evidence type="ECO:0000313" key="1">
    <source>
        <dbReference type="EMBL" id="KAL0924332.1"/>
    </source>
</evidence>
<name>A0ABD0VGQ8_DENTH</name>
<dbReference type="Proteomes" id="UP001552299">
    <property type="component" value="Unassembled WGS sequence"/>
</dbReference>
<proteinExistence type="predicted"/>
<evidence type="ECO:0000313" key="2">
    <source>
        <dbReference type="Proteomes" id="UP001552299"/>
    </source>
</evidence>
<gene>
    <name evidence="1" type="ORF">M5K25_005148</name>
</gene>
<protein>
    <submittedName>
        <fullName evidence="1">Uncharacterized protein</fullName>
    </submittedName>
</protein>
<dbReference type="AlphaFoldDB" id="A0ABD0VGQ8"/>
<comment type="caution">
    <text evidence="1">The sequence shown here is derived from an EMBL/GenBank/DDBJ whole genome shotgun (WGS) entry which is preliminary data.</text>
</comment>